<reference evidence="3" key="1">
    <citation type="journal article" date="2019" name="Int. J. Syst. Evol. Microbiol.">
        <title>The Global Catalogue of Microorganisms (GCM) 10K type strain sequencing project: providing services to taxonomists for standard genome sequencing and annotation.</title>
        <authorList>
            <consortium name="The Broad Institute Genomics Platform"/>
            <consortium name="The Broad Institute Genome Sequencing Center for Infectious Disease"/>
            <person name="Wu L."/>
            <person name="Ma J."/>
        </authorList>
    </citation>
    <scope>NUCLEOTIDE SEQUENCE [LARGE SCALE GENOMIC DNA]</scope>
    <source>
        <strain evidence="3">JCM 31405</strain>
    </source>
</reference>
<evidence type="ECO:0000313" key="2">
    <source>
        <dbReference type="EMBL" id="GGS05653.1"/>
    </source>
</evidence>
<keyword evidence="3" id="KW-1185">Reference proteome</keyword>
<proteinExistence type="predicted"/>
<comment type="caution">
    <text evidence="2">The sequence shown here is derived from an EMBL/GenBank/DDBJ whole genome shotgun (WGS) entry which is preliminary data.</text>
</comment>
<gene>
    <name evidence="2" type="ORF">GCM10008960_35180</name>
</gene>
<dbReference type="Proteomes" id="UP000644548">
    <property type="component" value="Unassembled WGS sequence"/>
</dbReference>
<evidence type="ECO:0000256" key="1">
    <source>
        <dbReference type="SAM" id="MobiDB-lite"/>
    </source>
</evidence>
<accession>A0ABQ2SB27</accession>
<organism evidence="2 3">
    <name type="scientific">Deinococcus sedimenti</name>
    <dbReference type="NCBI Taxonomy" id="1867090"/>
    <lineage>
        <taxon>Bacteria</taxon>
        <taxon>Thermotogati</taxon>
        <taxon>Deinococcota</taxon>
        <taxon>Deinococci</taxon>
        <taxon>Deinococcales</taxon>
        <taxon>Deinococcaceae</taxon>
        <taxon>Deinococcus</taxon>
    </lineage>
</organism>
<feature type="region of interest" description="Disordered" evidence="1">
    <location>
        <begin position="24"/>
        <end position="56"/>
    </location>
</feature>
<protein>
    <submittedName>
        <fullName evidence="2">Uncharacterized protein</fullName>
    </submittedName>
</protein>
<evidence type="ECO:0000313" key="3">
    <source>
        <dbReference type="Proteomes" id="UP000644548"/>
    </source>
</evidence>
<sequence length="159" mass="17166">MHIGSGCRPTGHPDQTLAVRSRERFRGDSGEPWGGGLLDNEHEGQVPAGQKAGPVRHVDRCVVGPERTALRQGVQDTRLPVGPAGRAGRGRFERWDALAPHRIPYRVPGVLKREGEDASHRAAQEDLTHLLVGKHPDGFISTVPGPQGHAQSVLDVMHG</sequence>
<dbReference type="EMBL" id="BMQN01000015">
    <property type="protein sequence ID" value="GGS05653.1"/>
    <property type="molecule type" value="Genomic_DNA"/>
</dbReference>
<name>A0ABQ2SB27_9DEIO</name>